<evidence type="ECO:0000313" key="7">
    <source>
        <dbReference type="Proteomes" id="UP000183104"/>
    </source>
</evidence>
<keyword evidence="7" id="KW-1185">Reference proteome</keyword>
<sequence length="171" mass="17932">MRVAARHWLGALGLGWGAFLVAALPLAGCAPGSGSSGAQTLQGEPVSGVGVARTHVVEAARTGLGAPYRLGGNGDPGFDCSGLIQYAYSQVGMSVPRTVEELREEASEVDPDRIRPGDLLFFRISGKLSHVGLYAGGEHFIHAPSKGKRVTYASLENAYWQRHLAAAGSLF</sequence>
<accession>A0A1G5ASM3</accession>
<feature type="domain" description="NlpC/P60" evidence="5">
    <location>
        <begin position="50"/>
        <end position="171"/>
    </location>
</feature>
<dbReference type="GO" id="GO:0008234">
    <property type="term" value="F:cysteine-type peptidase activity"/>
    <property type="evidence" value="ECO:0007669"/>
    <property type="project" value="UniProtKB-KW"/>
</dbReference>
<protein>
    <submittedName>
        <fullName evidence="6">NlpC/P60 family protein</fullName>
    </submittedName>
</protein>
<dbReference type="Pfam" id="PF00877">
    <property type="entry name" value="NLPC_P60"/>
    <property type="match status" value="1"/>
</dbReference>
<dbReference type="PROSITE" id="PS51935">
    <property type="entry name" value="NLPC_P60"/>
    <property type="match status" value="1"/>
</dbReference>
<dbReference type="AlphaFoldDB" id="A0A1G5ASM3"/>
<dbReference type="InterPro" id="IPR000064">
    <property type="entry name" value="NLP_P60_dom"/>
</dbReference>
<gene>
    <name evidence="6" type="ORF">SAMN05661077_0528</name>
</gene>
<evidence type="ECO:0000313" key="6">
    <source>
        <dbReference type="EMBL" id="SCX80851.1"/>
    </source>
</evidence>
<proteinExistence type="inferred from homology"/>
<dbReference type="RefSeq" id="WP_074471202.1">
    <property type="nucleotide sequence ID" value="NZ_FMUN01000001.1"/>
</dbReference>
<evidence type="ECO:0000256" key="2">
    <source>
        <dbReference type="ARBA" id="ARBA00022670"/>
    </source>
</evidence>
<dbReference type="STRING" id="381306.AN478_09380"/>
<reference evidence="7" key="1">
    <citation type="submission" date="2016-10" db="EMBL/GenBank/DDBJ databases">
        <authorList>
            <person name="Varghese N."/>
        </authorList>
    </citation>
    <scope>NUCLEOTIDE SEQUENCE [LARGE SCALE GENOMIC DNA]</scope>
    <source>
        <strain evidence="7">HL 19</strain>
    </source>
</reference>
<name>A0A1G5ASM3_9GAMM</name>
<organism evidence="6 7">
    <name type="scientific">Thiohalorhabdus denitrificans</name>
    <dbReference type="NCBI Taxonomy" id="381306"/>
    <lineage>
        <taxon>Bacteria</taxon>
        <taxon>Pseudomonadati</taxon>
        <taxon>Pseudomonadota</taxon>
        <taxon>Gammaproteobacteria</taxon>
        <taxon>Thiohalorhabdales</taxon>
        <taxon>Thiohalorhabdaceae</taxon>
        <taxon>Thiohalorhabdus</taxon>
    </lineage>
</organism>
<evidence type="ECO:0000256" key="1">
    <source>
        <dbReference type="ARBA" id="ARBA00007074"/>
    </source>
</evidence>
<dbReference type="GO" id="GO:0006508">
    <property type="term" value="P:proteolysis"/>
    <property type="evidence" value="ECO:0007669"/>
    <property type="project" value="UniProtKB-KW"/>
</dbReference>
<dbReference type="SUPFAM" id="SSF54001">
    <property type="entry name" value="Cysteine proteinases"/>
    <property type="match status" value="1"/>
</dbReference>
<dbReference type="InterPro" id="IPR038765">
    <property type="entry name" value="Papain-like_cys_pep_sf"/>
</dbReference>
<dbReference type="Proteomes" id="UP000183104">
    <property type="component" value="Unassembled WGS sequence"/>
</dbReference>
<keyword evidence="4" id="KW-0788">Thiol protease</keyword>
<dbReference type="EMBL" id="FMUN01000001">
    <property type="protein sequence ID" value="SCX80851.1"/>
    <property type="molecule type" value="Genomic_DNA"/>
</dbReference>
<evidence type="ECO:0000256" key="3">
    <source>
        <dbReference type="ARBA" id="ARBA00022801"/>
    </source>
</evidence>
<evidence type="ECO:0000256" key="4">
    <source>
        <dbReference type="ARBA" id="ARBA00022807"/>
    </source>
</evidence>
<dbReference type="PANTHER" id="PTHR47053">
    <property type="entry name" value="MUREIN DD-ENDOPEPTIDASE MEPH-RELATED"/>
    <property type="match status" value="1"/>
</dbReference>
<keyword evidence="3" id="KW-0378">Hydrolase</keyword>
<dbReference type="InterPro" id="IPR051202">
    <property type="entry name" value="Peptidase_C40"/>
</dbReference>
<evidence type="ECO:0000259" key="5">
    <source>
        <dbReference type="PROSITE" id="PS51935"/>
    </source>
</evidence>
<comment type="similarity">
    <text evidence="1">Belongs to the peptidase C40 family.</text>
</comment>
<dbReference type="OrthoDB" id="9807055at2"/>
<keyword evidence="2" id="KW-0645">Protease</keyword>
<dbReference type="PANTHER" id="PTHR47053:SF1">
    <property type="entry name" value="MUREIN DD-ENDOPEPTIDASE MEPH-RELATED"/>
    <property type="match status" value="1"/>
</dbReference>
<dbReference type="Gene3D" id="3.90.1720.10">
    <property type="entry name" value="endopeptidase domain like (from Nostoc punctiforme)"/>
    <property type="match status" value="1"/>
</dbReference>